<dbReference type="Proteomes" id="UP001354931">
    <property type="component" value="Unassembled WGS sequence"/>
</dbReference>
<protein>
    <submittedName>
        <fullName evidence="1">Uncharacterized protein</fullName>
    </submittedName>
</protein>
<name>A0ABU6F549_9ACTN</name>
<evidence type="ECO:0000313" key="2">
    <source>
        <dbReference type="Proteomes" id="UP001354931"/>
    </source>
</evidence>
<dbReference type="EMBL" id="JAOZYC010000088">
    <property type="protein sequence ID" value="MEB8338026.1"/>
    <property type="molecule type" value="Genomic_DNA"/>
</dbReference>
<comment type="caution">
    <text evidence="1">The sequence shown here is derived from an EMBL/GenBank/DDBJ whole genome shotgun (WGS) entry which is preliminary data.</text>
</comment>
<gene>
    <name evidence="1" type="ORF">OKJ99_10980</name>
</gene>
<keyword evidence="2" id="KW-1185">Reference proteome</keyword>
<accession>A0ABU6F549</accession>
<organism evidence="1 2">
    <name type="scientific">Streptomyces endophyticus</name>
    <dbReference type="NCBI Taxonomy" id="714166"/>
    <lineage>
        <taxon>Bacteria</taxon>
        <taxon>Bacillati</taxon>
        <taxon>Actinomycetota</taxon>
        <taxon>Actinomycetes</taxon>
        <taxon>Kitasatosporales</taxon>
        <taxon>Streptomycetaceae</taxon>
        <taxon>Streptomyces</taxon>
    </lineage>
</organism>
<dbReference type="RefSeq" id="WP_326015735.1">
    <property type="nucleotide sequence ID" value="NZ_JAOZYC010000088.1"/>
</dbReference>
<sequence length="212" mass="24023">MGYDMFIETVPDDEAATVRAAEEAFNAAVRARDTLNLPPGHADCVTAQEEVERAYEALREADTSYFRLNIWGMSHYCEVMEQLGMVVTGYEAPPFPHEPDGVSREEIEAFGDRTPGSGLPVRPEVVAYWKQLHAHLSWHLEPAFGIALHKFCSNDGWLVTPEEIAAALESYRVHNAEEVKVIVGGDAEELDYWTQWIAYLQRAQHRDGFRVW</sequence>
<evidence type="ECO:0000313" key="1">
    <source>
        <dbReference type="EMBL" id="MEB8338026.1"/>
    </source>
</evidence>
<reference evidence="1 2" key="1">
    <citation type="submission" date="2022-10" db="EMBL/GenBank/DDBJ databases">
        <authorList>
            <person name="Xie J."/>
            <person name="Shen N."/>
        </authorList>
    </citation>
    <scope>NUCLEOTIDE SEQUENCE [LARGE SCALE GENOMIC DNA]</scope>
    <source>
        <strain evidence="1 2">YIM65594</strain>
    </source>
</reference>
<proteinExistence type="predicted"/>